<organism evidence="1 2">
    <name type="scientific">Lepagella muris</name>
    <dbReference type="NCBI Taxonomy" id="3032870"/>
    <lineage>
        <taxon>Bacteria</taxon>
        <taxon>Pseudomonadati</taxon>
        <taxon>Bacteroidota</taxon>
        <taxon>Bacteroidia</taxon>
        <taxon>Bacteroidales</taxon>
        <taxon>Muribaculaceae</taxon>
        <taxon>Lepagella</taxon>
    </lineage>
</organism>
<evidence type="ECO:0000313" key="1">
    <source>
        <dbReference type="EMBL" id="TGY79760.1"/>
    </source>
</evidence>
<name>A0AC61RIZ0_9BACT</name>
<evidence type="ECO:0000313" key="2">
    <source>
        <dbReference type="Proteomes" id="UP000306319"/>
    </source>
</evidence>
<gene>
    <name evidence="1" type="ORF">E5331_05130</name>
</gene>
<keyword evidence="2" id="KW-1185">Reference proteome</keyword>
<sequence length="124" mass="13547">MILKSIIPSTRRADVTFSVDGRIDISSHVVTALDIQPGDVLDVLAASDGSLFAGVRIPAESVVGNHRMACYPTKRGSRNYRTHCAEMAREILLRTFQPVRARFAAGESQMIDGRVLVALIPILQ</sequence>
<comment type="caution">
    <text evidence="1">The sequence shown here is derived from an EMBL/GenBank/DDBJ whole genome shotgun (WGS) entry which is preliminary data.</text>
</comment>
<dbReference type="Proteomes" id="UP000306319">
    <property type="component" value="Unassembled WGS sequence"/>
</dbReference>
<accession>A0AC61RIZ0</accession>
<protein>
    <submittedName>
        <fullName evidence="1">Uncharacterized protein</fullName>
    </submittedName>
</protein>
<reference evidence="1" key="1">
    <citation type="submission" date="2019-04" db="EMBL/GenBank/DDBJ databases">
        <title>Microbes associate with the intestines of laboratory mice.</title>
        <authorList>
            <person name="Navarre W."/>
            <person name="Wong E."/>
            <person name="Huang K."/>
            <person name="Tropini C."/>
            <person name="Ng K."/>
            <person name="Yu B."/>
        </authorList>
    </citation>
    <scope>NUCLEOTIDE SEQUENCE</scope>
    <source>
        <strain evidence="1">NM04_E33</strain>
    </source>
</reference>
<proteinExistence type="predicted"/>
<dbReference type="EMBL" id="SRYB01000005">
    <property type="protein sequence ID" value="TGY79760.1"/>
    <property type="molecule type" value="Genomic_DNA"/>
</dbReference>